<dbReference type="InParanoid" id="A0A165DW87"/>
<evidence type="ECO:0000313" key="3">
    <source>
        <dbReference type="Proteomes" id="UP000077266"/>
    </source>
</evidence>
<organism evidence="2 3">
    <name type="scientific">Exidia glandulosa HHB12029</name>
    <dbReference type="NCBI Taxonomy" id="1314781"/>
    <lineage>
        <taxon>Eukaryota</taxon>
        <taxon>Fungi</taxon>
        <taxon>Dikarya</taxon>
        <taxon>Basidiomycota</taxon>
        <taxon>Agaricomycotina</taxon>
        <taxon>Agaricomycetes</taxon>
        <taxon>Auriculariales</taxon>
        <taxon>Exidiaceae</taxon>
        <taxon>Exidia</taxon>
    </lineage>
</organism>
<feature type="region of interest" description="Disordered" evidence="1">
    <location>
        <begin position="1"/>
        <end position="28"/>
    </location>
</feature>
<evidence type="ECO:0000313" key="2">
    <source>
        <dbReference type="EMBL" id="KZV85506.1"/>
    </source>
</evidence>
<dbReference type="OrthoDB" id="2994990at2759"/>
<protein>
    <submittedName>
        <fullName evidence="2">Uncharacterized protein</fullName>
    </submittedName>
</protein>
<feature type="non-terminal residue" evidence="2">
    <location>
        <position position="101"/>
    </location>
</feature>
<dbReference type="EMBL" id="KV426186">
    <property type="protein sequence ID" value="KZV85506.1"/>
    <property type="molecule type" value="Genomic_DNA"/>
</dbReference>
<proteinExistence type="predicted"/>
<dbReference type="Proteomes" id="UP000077266">
    <property type="component" value="Unassembled WGS sequence"/>
</dbReference>
<gene>
    <name evidence="2" type="ORF">EXIGLDRAFT_574333</name>
</gene>
<accession>A0A165DW87</accession>
<feature type="non-terminal residue" evidence="2">
    <location>
        <position position="1"/>
    </location>
</feature>
<evidence type="ECO:0000256" key="1">
    <source>
        <dbReference type="SAM" id="MobiDB-lite"/>
    </source>
</evidence>
<sequence length="101" mass="11641">RKKVRWNQDVSERSRPDDESADDEPERFVRSSHQILAQGAHVTRSRIGCAYFNSTNGVIYLLEDTQDGVHYDFVKQLLEHVNPDFLLVSSKADESFITVCR</sequence>
<name>A0A165DW87_EXIGL</name>
<keyword evidence="3" id="KW-1185">Reference proteome</keyword>
<dbReference type="AlphaFoldDB" id="A0A165DW87"/>
<dbReference type="STRING" id="1314781.A0A165DW87"/>
<reference evidence="2 3" key="1">
    <citation type="journal article" date="2016" name="Mol. Biol. Evol.">
        <title>Comparative Genomics of Early-Diverging Mushroom-Forming Fungi Provides Insights into the Origins of Lignocellulose Decay Capabilities.</title>
        <authorList>
            <person name="Nagy L.G."/>
            <person name="Riley R."/>
            <person name="Tritt A."/>
            <person name="Adam C."/>
            <person name="Daum C."/>
            <person name="Floudas D."/>
            <person name="Sun H."/>
            <person name="Yadav J.S."/>
            <person name="Pangilinan J."/>
            <person name="Larsson K.H."/>
            <person name="Matsuura K."/>
            <person name="Barry K."/>
            <person name="Labutti K."/>
            <person name="Kuo R."/>
            <person name="Ohm R.A."/>
            <person name="Bhattacharya S.S."/>
            <person name="Shirouzu T."/>
            <person name="Yoshinaga Y."/>
            <person name="Martin F.M."/>
            <person name="Grigoriev I.V."/>
            <person name="Hibbett D.S."/>
        </authorList>
    </citation>
    <scope>NUCLEOTIDE SEQUENCE [LARGE SCALE GENOMIC DNA]</scope>
    <source>
        <strain evidence="2 3">HHB12029</strain>
    </source>
</reference>